<dbReference type="PANTHER" id="PTHR35807:SF1">
    <property type="entry name" value="TRANSCRIPTIONAL REGULATOR REDD"/>
    <property type="match status" value="1"/>
</dbReference>
<dbReference type="PROSITE" id="PS51755">
    <property type="entry name" value="OMPR_PHOB"/>
    <property type="match status" value="1"/>
</dbReference>
<comment type="caution">
    <text evidence="4">The sequence shown here is derived from an EMBL/GenBank/DDBJ whole genome shotgun (WGS) entry which is preliminary data.</text>
</comment>
<sequence>MWAGVRWSRGAAVRLDQQLGVHGRIAARGRSFRPHPGDFVRTRFAVPEPVRAWRDDTEPALGPPKQQGLLAPLLTQAGHPCSVHEIVDALWGQDPPDSAVDVVQRHIGALRRLLEPDLPARGRSRWLVRGSGGYRLDVETDALDLLRFRDLASPTRPGLRGLNCGTVPRASTASPDFVTREDNSLYVPQYFSVHIHAWQPWA</sequence>
<keyword evidence="5" id="KW-1185">Reference proteome</keyword>
<dbReference type="InterPro" id="IPR036388">
    <property type="entry name" value="WH-like_DNA-bd_sf"/>
</dbReference>
<dbReference type="InterPro" id="IPR016032">
    <property type="entry name" value="Sig_transdc_resp-reg_C-effctor"/>
</dbReference>
<keyword evidence="1 2" id="KW-0238">DNA-binding</keyword>
<gene>
    <name evidence="4" type="ORF">GCM10010121_001990</name>
</gene>
<dbReference type="Gene3D" id="1.10.10.10">
    <property type="entry name" value="Winged helix-like DNA-binding domain superfamily/Winged helix DNA-binding domain"/>
    <property type="match status" value="1"/>
</dbReference>
<dbReference type="Proteomes" id="UP000657574">
    <property type="component" value="Unassembled WGS sequence"/>
</dbReference>
<dbReference type="PANTHER" id="PTHR35807">
    <property type="entry name" value="TRANSCRIPTIONAL REGULATOR REDD-RELATED"/>
    <property type="match status" value="1"/>
</dbReference>
<dbReference type="GO" id="GO:0006355">
    <property type="term" value="P:regulation of DNA-templated transcription"/>
    <property type="evidence" value="ECO:0007669"/>
    <property type="project" value="InterPro"/>
</dbReference>
<evidence type="ECO:0000313" key="5">
    <source>
        <dbReference type="Proteomes" id="UP000657574"/>
    </source>
</evidence>
<reference evidence="4" key="1">
    <citation type="journal article" date="2014" name="Int. J. Syst. Evol. Microbiol.">
        <title>Complete genome sequence of Corynebacterium casei LMG S-19264T (=DSM 44701T), isolated from a smear-ripened cheese.</title>
        <authorList>
            <consortium name="US DOE Joint Genome Institute (JGI-PGF)"/>
            <person name="Walter F."/>
            <person name="Albersmeier A."/>
            <person name="Kalinowski J."/>
            <person name="Ruckert C."/>
        </authorList>
    </citation>
    <scope>NUCLEOTIDE SEQUENCE</scope>
    <source>
        <strain evidence="4">JCM 3086</strain>
    </source>
</reference>
<name>A0A917K2I1_9ACTN</name>
<evidence type="ECO:0000313" key="4">
    <source>
        <dbReference type="EMBL" id="GGI95162.1"/>
    </source>
</evidence>
<organism evidence="4 5">
    <name type="scientific">Streptomyces brasiliensis</name>
    <dbReference type="NCBI Taxonomy" id="1954"/>
    <lineage>
        <taxon>Bacteria</taxon>
        <taxon>Bacillati</taxon>
        <taxon>Actinomycetota</taxon>
        <taxon>Actinomycetes</taxon>
        <taxon>Kitasatosporales</taxon>
        <taxon>Streptomycetaceae</taxon>
        <taxon>Streptomyces</taxon>
    </lineage>
</organism>
<protein>
    <recommendedName>
        <fullName evidence="3">OmpR/PhoB-type domain-containing protein</fullName>
    </recommendedName>
</protein>
<dbReference type="EMBL" id="BMQA01000001">
    <property type="protein sequence ID" value="GGI95162.1"/>
    <property type="molecule type" value="Genomic_DNA"/>
</dbReference>
<dbReference type="SMART" id="SM00862">
    <property type="entry name" value="Trans_reg_C"/>
    <property type="match status" value="1"/>
</dbReference>
<evidence type="ECO:0000256" key="2">
    <source>
        <dbReference type="PROSITE-ProRule" id="PRU01091"/>
    </source>
</evidence>
<reference evidence="4" key="2">
    <citation type="submission" date="2020-09" db="EMBL/GenBank/DDBJ databases">
        <authorList>
            <person name="Sun Q."/>
            <person name="Ohkuma M."/>
        </authorList>
    </citation>
    <scope>NUCLEOTIDE SEQUENCE</scope>
    <source>
        <strain evidence="4">JCM 3086</strain>
    </source>
</reference>
<proteinExistence type="predicted"/>
<dbReference type="GO" id="GO:0000160">
    <property type="term" value="P:phosphorelay signal transduction system"/>
    <property type="evidence" value="ECO:0007669"/>
    <property type="project" value="InterPro"/>
</dbReference>
<dbReference type="InterPro" id="IPR051677">
    <property type="entry name" value="AfsR-DnrI-RedD_regulator"/>
</dbReference>
<accession>A0A917K2I1</accession>
<feature type="domain" description="OmpR/PhoB-type" evidence="3">
    <location>
        <begin position="30"/>
        <end position="138"/>
    </location>
</feature>
<evidence type="ECO:0000256" key="1">
    <source>
        <dbReference type="ARBA" id="ARBA00023125"/>
    </source>
</evidence>
<feature type="DNA-binding region" description="OmpR/PhoB-type" evidence="2">
    <location>
        <begin position="30"/>
        <end position="138"/>
    </location>
</feature>
<dbReference type="GO" id="GO:0003677">
    <property type="term" value="F:DNA binding"/>
    <property type="evidence" value="ECO:0007669"/>
    <property type="project" value="UniProtKB-UniRule"/>
</dbReference>
<dbReference type="Pfam" id="PF00486">
    <property type="entry name" value="Trans_reg_C"/>
    <property type="match status" value="1"/>
</dbReference>
<dbReference type="InterPro" id="IPR001867">
    <property type="entry name" value="OmpR/PhoB-type_DNA-bd"/>
</dbReference>
<dbReference type="SUPFAM" id="SSF46894">
    <property type="entry name" value="C-terminal effector domain of the bipartite response regulators"/>
    <property type="match status" value="1"/>
</dbReference>
<evidence type="ECO:0000259" key="3">
    <source>
        <dbReference type="PROSITE" id="PS51755"/>
    </source>
</evidence>
<dbReference type="AlphaFoldDB" id="A0A917K2I1"/>